<proteinExistence type="predicted"/>
<accession>A0A5C1AM11</accession>
<name>A0A5C1AM11_9BACT</name>
<gene>
    <name evidence="1" type="ORF">PX52LOC_06289</name>
</gene>
<keyword evidence="2" id="KW-1185">Reference proteome</keyword>
<organism evidence="1 2">
    <name type="scientific">Limnoglobus roseus</name>
    <dbReference type="NCBI Taxonomy" id="2598579"/>
    <lineage>
        <taxon>Bacteria</taxon>
        <taxon>Pseudomonadati</taxon>
        <taxon>Planctomycetota</taxon>
        <taxon>Planctomycetia</taxon>
        <taxon>Gemmatales</taxon>
        <taxon>Gemmataceae</taxon>
        <taxon>Limnoglobus</taxon>
    </lineage>
</organism>
<evidence type="ECO:0000313" key="2">
    <source>
        <dbReference type="Proteomes" id="UP000324974"/>
    </source>
</evidence>
<dbReference type="Proteomes" id="UP000324974">
    <property type="component" value="Chromosome"/>
</dbReference>
<dbReference type="RefSeq" id="WP_168219302.1">
    <property type="nucleotide sequence ID" value="NZ_CP042425.1"/>
</dbReference>
<sequence length="56" mass="6771">MRTIHTLACVIFHRFHWYTQHTNEWGSFGVVRHEHRCCRKCSRRWGRFRAIEGAAA</sequence>
<evidence type="ECO:0000313" key="1">
    <source>
        <dbReference type="EMBL" id="QEL19227.1"/>
    </source>
</evidence>
<dbReference type="KEGG" id="lrs:PX52LOC_06289"/>
<reference evidence="2" key="1">
    <citation type="submission" date="2019-08" db="EMBL/GenBank/DDBJ databases">
        <title>Limnoglobus roseus gen. nov., sp. nov., a novel freshwater planctomycete with a giant genome from the family Gemmataceae.</title>
        <authorList>
            <person name="Kulichevskaya I.S."/>
            <person name="Naumoff D.G."/>
            <person name="Miroshnikov K."/>
            <person name="Ivanova A."/>
            <person name="Philippov D.A."/>
            <person name="Hakobyan A."/>
            <person name="Rijpstra I.C."/>
            <person name="Sinninghe Damste J.S."/>
            <person name="Liesack W."/>
            <person name="Dedysh S.N."/>
        </authorList>
    </citation>
    <scope>NUCLEOTIDE SEQUENCE [LARGE SCALE GENOMIC DNA]</scope>
    <source>
        <strain evidence="2">PX52</strain>
    </source>
</reference>
<dbReference type="AlphaFoldDB" id="A0A5C1AM11"/>
<dbReference type="EMBL" id="CP042425">
    <property type="protein sequence ID" value="QEL19227.1"/>
    <property type="molecule type" value="Genomic_DNA"/>
</dbReference>
<protein>
    <submittedName>
        <fullName evidence="1">Uncharacterized protein</fullName>
    </submittedName>
</protein>